<dbReference type="Pfam" id="PF01757">
    <property type="entry name" value="Acyl_transf_3"/>
    <property type="match status" value="1"/>
</dbReference>
<evidence type="ECO:0000313" key="3">
    <source>
        <dbReference type="EMBL" id="SAL20941.1"/>
    </source>
</evidence>
<dbReference type="EMBL" id="FCNY02000002">
    <property type="protein sequence ID" value="SAL20941.1"/>
    <property type="molecule type" value="Genomic_DNA"/>
</dbReference>
<dbReference type="GO" id="GO:0009103">
    <property type="term" value="P:lipopolysaccharide biosynthetic process"/>
    <property type="evidence" value="ECO:0007669"/>
    <property type="project" value="TreeGrafter"/>
</dbReference>
<evidence type="ECO:0000259" key="2">
    <source>
        <dbReference type="Pfam" id="PF01757"/>
    </source>
</evidence>
<keyword evidence="1" id="KW-1133">Transmembrane helix</keyword>
<feature type="transmembrane region" description="Helical" evidence="1">
    <location>
        <begin position="219"/>
        <end position="242"/>
    </location>
</feature>
<dbReference type="GO" id="GO:0016747">
    <property type="term" value="F:acyltransferase activity, transferring groups other than amino-acyl groups"/>
    <property type="evidence" value="ECO:0007669"/>
    <property type="project" value="InterPro"/>
</dbReference>
<feature type="transmembrane region" description="Helical" evidence="1">
    <location>
        <begin position="124"/>
        <end position="146"/>
    </location>
</feature>
<feature type="domain" description="Acyltransferase 3" evidence="2">
    <location>
        <begin position="7"/>
        <end position="334"/>
    </location>
</feature>
<dbReference type="Proteomes" id="UP000054740">
    <property type="component" value="Unassembled WGS sequence"/>
</dbReference>
<sequence length="367" mass="40810">MKGRIDALTSLRFFAAAAIFALHAVQIPGFPVTSFGSFNPVHGVSFFYVLSGFILHYNYRDKEIPWLRFMALRFARIWPLHLFGLGLALALRWSDIVSWIHAYVSPAWLFGIVFLLQAWAPDNNIYFAINGVSWSISVEMFFYACFVPLSLGFRKKPFMLLLGAIAFHAIYLFVTRNHEGPPNLINPAFRLLEFVIGIAAAELMTRARSRGIATKFSTFAEFAAICIVLWADSTTGAVIGFMQGKATDPVLATIYTMWPDPFIAALLVVFASGAGAMSKVLGWRPLIVLGEISFALYLVHQPVQWAVSQHLQSLGPVGMLIASIVVSLAVSAAAHYWIEKPIYNVAAGRLRKKRRESNGLATIRRSF</sequence>
<dbReference type="PANTHER" id="PTHR23028:SF53">
    <property type="entry name" value="ACYL_TRANSF_3 DOMAIN-CONTAINING PROTEIN"/>
    <property type="match status" value="1"/>
</dbReference>
<proteinExistence type="predicted"/>
<feature type="transmembrane region" description="Helical" evidence="1">
    <location>
        <begin position="158"/>
        <end position="176"/>
    </location>
</feature>
<protein>
    <submittedName>
        <fullName evidence="3">Acyltransferase 3</fullName>
    </submittedName>
</protein>
<feature type="transmembrane region" description="Helical" evidence="1">
    <location>
        <begin position="288"/>
        <end position="307"/>
    </location>
</feature>
<name>A0A158FMT8_CABCO</name>
<organism evidence="3 4">
    <name type="scientific">Caballeronia cordobensis</name>
    <name type="common">Burkholderia cordobensis</name>
    <dbReference type="NCBI Taxonomy" id="1353886"/>
    <lineage>
        <taxon>Bacteria</taxon>
        <taxon>Pseudomonadati</taxon>
        <taxon>Pseudomonadota</taxon>
        <taxon>Betaproteobacteria</taxon>
        <taxon>Burkholderiales</taxon>
        <taxon>Burkholderiaceae</taxon>
        <taxon>Caballeronia</taxon>
    </lineage>
</organism>
<keyword evidence="1" id="KW-0472">Membrane</keyword>
<dbReference type="GO" id="GO:0016020">
    <property type="term" value="C:membrane"/>
    <property type="evidence" value="ECO:0007669"/>
    <property type="project" value="TreeGrafter"/>
</dbReference>
<dbReference type="AlphaFoldDB" id="A0A158FMT8"/>
<dbReference type="InterPro" id="IPR050879">
    <property type="entry name" value="Acyltransferase_3"/>
</dbReference>
<keyword evidence="1" id="KW-0812">Transmembrane</keyword>
<dbReference type="InterPro" id="IPR002656">
    <property type="entry name" value="Acyl_transf_3_dom"/>
</dbReference>
<feature type="transmembrane region" description="Helical" evidence="1">
    <location>
        <begin position="319"/>
        <end position="338"/>
    </location>
</feature>
<accession>A0A158FMT8</accession>
<dbReference type="PANTHER" id="PTHR23028">
    <property type="entry name" value="ACETYLTRANSFERASE"/>
    <property type="match status" value="1"/>
</dbReference>
<reference evidence="4" key="1">
    <citation type="submission" date="2016-01" db="EMBL/GenBank/DDBJ databases">
        <authorList>
            <person name="Peeters C."/>
        </authorList>
    </citation>
    <scope>NUCLEOTIDE SEQUENCE [LARGE SCALE GENOMIC DNA]</scope>
</reference>
<feature type="transmembrane region" description="Helical" evidence="1">
    <location>
        <begin position="80"/>
        <end position="104"/>
    </location>
</feature>
<gene>
    <name evidence="3" type="ORF">AWB70_01079</name>
</gene>
<keyword evidence="3" id="KW-0808">Transferase</keyword>
<feature type="transmembrane region" description="Helical" evidence="1">
    <location>
        <begin position="262"/>
        <end position="281"/>
    </location>
</feature>
<dbReference type="RefSeq" id="WP_053567946.1">
    <property type="nucleotide sequence ID" value="NZ_FCNY02000002.1"/>
</dbReference>
<keyword evidence="3" id="KW-0012">Acyltransferase</keyword>
<feature type="transmembrane region" description="Helical" evidence="1">
    <location>
        <begin position="40"/>
        <end position="59"/>
    </location>
</feature>
<evidence type="ECO:0000313" key="4">
    <source>
        <dbReference type="Proteomes" id="UP000054740"/>
    </source>
</evidence>
<keyword evidence="4" id="KW-1185">Reference proteome</keyword>
<evidence type="ECO:0000256" key="1">
    <source>
        <dbReference type="SAM" id="Phobius"/>
    </source>
</evidence>